<dbReference type="GO" id="GO:0046872">
    <property type="term" value="F:metal ion binding"/>
    <property type="evidence" value="ECO:0007669"/>
    <property type="project" value="UniProtKB-KW"/>
</dbReference>
<dbReference type="Pfam" id="PF14226">
    <property type="entry name" value="DIOX_N"/>
    <property type="match status" value="1"/>
</dbReference>
<evidence type="ECO:0000256" key="3">
    <source>
        <dbReference type="ARBA" id="ARBA00023002"/>
    </source>
</evidence>
<keyword evidence="3 5" id="KW-0560">Oxidoreductase</keyword>
<dbReference type="InterPro" id="IPR005123">
    <property type="entry name" value="Oxoglu/Fe-dep_dioxygenase_dom"/>
</dbReference>
<accession>A0ABC8XVQ0</accession>
<feature type="domain" description="Fe2OG dioxygenase" evidence="6">
    <location>
        <begin position="211"/>
        <end position="313"/>
    </location>
</feature>
<dbReference type="InterPro" id="IPR044861">
    <property type="entry name" value="IPNS-like_FE2OG_OXY"/>
</dbReference>
<dbReference type="PANTHER" id="PTHR47991">
    <property type="entry name" value="OXOGLUTARATE/IRON-DEPENDENT DIOXYGENASE"/>
    <property type="match status" value="1"/>
</dbReference>
<dbReference type="FunFam" id="2.60.120.330:FF:000001">
    <property type="entry name" value="Protein SRG1"/>
    <property type="match status" value="1"/>
</dbReference>
<dbReference type="InterPro" id="IPR026992">
    <property type="entry name" value="DIOX_N"/>
</dbReference>
<keyword evidence="8" id="KW-1185">Reference proteome</keyword>
<evidence type="ECO:0000259" key="6">
    <source>
        <dbReference type="PROSITE" id="PS51471"/>
    </source>
</evidence>
<dbReference type="AlphaFoldDB" id="A0ABC8XVQ0"/>
<organism evidence="7 8">
    <name type="scientific">Urochloa decumbens</name>
    <dbReference type="NCBI Taxonomy" id="240449"/>
    <lineage>
        <taxon>Eukaryota</taxon>
        <taxon>Viridiplantae</taxon>
        <taxon>Streptophyta</taxon>
        <taxon>Embryophyta</taxon>
        <taxon>Tracheophyta</taxon>
        <taxon>Spermatophyta</taxon>
        <taxon>Magnoliopsida</taxon>
        <taxon>Liliopsida</taxon>
        <taxon>Poales</taxon>
        <taxon>Poaceae</taxon>
        <taxon>PACMAD clade</taxon>
        <taxon>Panicoideae</taxon>
        <taxon>Panicodae</taxon>
        <taxon>Paniceae</taxon>
        <taxon>Melinidinae</taxon>
        <taxon>Urochloa</taxon>
    </lineage>
</organism>
<reference evidence="7" key="1">
    <citation type="submission" date="2024-10" db="EMBL/GenBank/DDBJ databases">
        <authorList>
            <person name="Ryan C."/>
        </authorList>
    </citation>
    <scope>NUCLEOTIDE SEQUENCE [LARGE SCALE GENOMIC DNA]</scope>
</reference>
<dbReference type="Gene3D" id="2.60.120.330">
    <property type="entry name" value="B-lactam Antibiotic, Isopenicillin N Synthase, Chain"/>
    <property type="match status" value="1"/>
</dbReference>
<evidence type="ECO:0000313" key="8">
    <source>
        <dbReference type="Proteomes" id="UP001497457"/>
    </source>
</evidence>
<dbReference type="SUPFAM" id="SSF51197">
    <property type="entry name" value="Clavaminate synthase-like"/>
    <property type="match status" value="1"/>
</dbReference>
<keyword evidence="4 5" id="KW-0408">Iron</keyword>
<name>A0ABC8XVQ0_9POAL</name>
<gene>
    <name evidence="7" type="ORF">URODEC1_LOCUS26771</name>
</gene>
<dbReference type="InterPro" id="IPR027443">
    <property type="entry name" value="IPNS-like_sf"/>
</dbReference>
<evidence type="ECO:0000256" key="4">
    <source>
        <dbReference type="ARBA" id="ARBA00023004"/>
    </source>
</evidence>
<evidence type="ECO:0000256" key="5">
    <source>
        <dbReference type="RuleBase" id="RU003682"/>
    </source>
</evidence>
<comment type="similarity">
    <text evidence="1 5">Belongs to the iron/ascorbate-dependent oxidoreductase family.</text>
</comment>
<sequence>MAEQARVVGSLPVANVQALAEACNAGVHDGQQVPERYLSKDPSTDEVVAGDDSACAIPVIDLHMLQDLQASEEECAKLASACHHWGFFQLINHGLPEEVIGNLVNDVEEFFKQPLEDKKESSQQADSLEGYGQAFVVSEDQKLDWADMLYLQVHPSKSRDLRFWPTRPASFRHSVDVYSSEARELAYRLLEFMAKGLGTDPMSLRGMFEGQTQGMRVNYYPPCRQQADRVLGLTPHSDACGLTLLLQTNNDVQGLQVKKDGRWFALHALEGAFIVNVGDILEIMSNGKFTSVEHRAVIHPTKERISVALFHHPCQNMVLGPLTEFMKGDKDRYRSTNYQDFLKQYFTSKLDGRKHLERLKLQQ</sequence>
<dbReference type="PROSITE" id="PS51471">
    <property type="entry name" value="FE2OG_OXY"/>
    <property type="match status" value="1"/>
</dbReference>
<dbReference type="EMBL" id="OZ075125">
    <property type="protein sequence ID" value="CAL4930932.1"/>
    <property type="molecule type" value="Genomic_DNA"/>
</dbReference>
<dbReference type="Pfam" id="PF03171">
    <property type="entry name" value="2OG-FeII_Oxy"/>
    <property type="match status" value="1"/>
</dbReference>
<evidence type="ECO:0000256" key="2">
    <source>
        <dbReference type="ARBA" id="ARBA00022723"/>
    </source>
</evidence>
<keyword evidence="2 5" id="KW-0479">Metal-binding</keyword>
<evidence type="ECO:0000313" key="7">
    <source>
        <dbReference type="EMBL" id="CAL4930932.1"/>
    </source>
</evidence>
<dbReference type="GO" id="GO:0016491">
    <property type="term" value="F:oxidoreductase activity"/>
    <property type="evidence" value="ECO:0007669"/>
    <property type="project" value="UniProtKB-KW"/>
</dbReference>
<proteinExistence type="inferred from homology"/>
<evidence type="ECO:0000256" key="1">
    <source>
        <dbReference type="ARBA" id="ARBA00008056"/>
    </source>
</evidence>
<dbReference type="Proteomes" id="UP001497457">
    <property type="component" value="Chromosome 15b"/>
</dbReference>
<dbReference type="InterPro" id="IPR050295">
    <property type="entry name" value="Plant_2OG-oxidoreductases"/>
</dbReference>
<protein>
    <recommendedName>
        <fullName evidence="6">Fe2OG dioxygenase domain-containing protein</fullName>
    </recommendedName>
</protein>